<dbReference type="GO" id="GO:0016051">
    <property type="term" value="P:carbohydrate biosynthetic process"/>
    <property type="evidence" value="ECO:0007669"/>
    <property type="project" value="InterPro"/>
</dbReference>
<proteinExistence type="inferred from homology"/>
<keyword evidence="11" id="KW-1185">Reference proteome</keyword>
<dbReference type="PANTHER" id="PTHR12137">
    <property type="entry name" value="CARBOHYDRATE SULFOTRANSFERASE"/>
    <property type="match status" value="1"/>
</dbReference>
<evidence type="ECO:0000256" key="1">
    <source>
        <dbReference type="ARBA" id="ARBA00004323"/>
    </source>
</evidence>
<evidence type="ECO:0000256" key="6">
    <source>
        <dbReference type="ARBA" id="ARBA00023034"/>
    </source>
</evidence>
<dbReference type="InterPro" id="IPR005331">
    <property type="entry name" value="Sulfotransferase"/>
</dbReference>
<keyword evidence="6 9" id="KW-0333">Golgi apparatus</keyword>
<dbReference type="InterPro" id="IPR018011">
    <property type="entry name" value="Carb_sulfotrans_8-10"/>
</dbReference>
<accession>A0AAD9NAL4</accession>
<keyword evidence="3 9" id="KW-0808">Transferase</keyword>
<keyword evidence="5" id="KW-1133">Transmembrane helix</keyword>
<organism evidence="10 11">
    <name type="scientific">Paralvinella palmiformis</name>
    <dbReference type="NCBI Taxonomy" id="53620"/>
    <lineage>
        <taxon>Eukaryota</taxon>
        <taxon>Metazoa</taxon>
        <taxon>Spiralia</taxon>
        <taxon>Lophotrochozoa</taxon>
        <taxon>Annelida</taxon>
        <taxon>Polychaeta</taxon>
        <taxon>Sedentaria</taxon>
        <taxon>Canalipalpata</taxon>
        <taxon>Terebellida</taxon>
        <taxon>Terebelliformia</taxon>
        <taxon>Alvinellidae</taxon>
        <taxon>Paralvinella</taxon>
    </lineage>
</organism>
<dbReference type="Proteomes" id="UP001208570">
    <property type="component" value="Unassembled WGS sequence"/>
</dbReference>
<keyword evidence="9" id="KW-0119">Carbohydrate metabolism</keyword>
<evidence type="ECO:0000313" key="11">
    <source>
        <dbReference type="Proteomes" id="UP001208570"/>
    </source>
</evidence>
<dbReference type="GO" id="GO:0008146">
    <property type="term" value="F:sulfotransferase activity"/>
    <property type="evidence" value="ECO:0007669"/>
    <property type="project" value="InterPro"/>
</dbReference>
<dbReference type="EC" id="2.8.2.-" evidence="9"/>
<protein>
    <recommendedName>
        <fullName evidence="9">Carbohydrate sulfotransferase</fullName>
        <ecNumber evidence="9">2.8.2.-</ecNumber>
    </recommendedName>
</protein>
<evidence type="ECO:0000313" key="10">
    <source>
        <dbReference type="EMBL" id="KAK2163015.1"/>
    </source>
</evidence>
<dbReference type="GO" id="GO:0000139">
    <property type="term" value="C:Golgi membrane"/>
    <property type="evidence" value="ECO:0007669"/>
    <property type="project" value="UniProtKB-SubCell"/>
</dbReference>
<comment type="similarity">
    <text evidence="2 9">Belongs to the sulfotransferase 2 family.</text>
</comment>
<evidence type="ECO:0000256" key="5">
    <source>
        <dbReference type="ARBA" id="ARBA00022989"/>
    </source>
</evidence>
<gene>
    <name evidence="10" type="ORF">LSH36_87g02052</name>
</gene>
<sequence>MKICSRTPKARKNEWMKIKRRSIYDDRHKVMMCWMSKAGCTSFKALLLEAAGFNLSSSKFGVDMLGIHSDELLIQYGLDKMVMLSDDKIKEILGKYFVFMLIRHPFERLLSTYRGKVLNKQSDIPWFAAETLKLSHSDIFENNKTLARMKAPQNVLGSPTFSQFLDWIRISNTYNDHWSMIVEACHPCAHNWSAILKLETMEHDSRLLIEHLKPDLNISAAPVRHSHQNEPVHNHDWLRMPEYDDVTEETIEYLLQMYEIDLKMFGYKWDKARNIASCSIDTVDGLCC</sequence>
<evidence type="ECO:0000256" key="4">
    <source>
        <dbReference type="ARBA" id="ARBA00022692"/>
    </source>
</evidence>
<name>A0AAD9NAL4_9ANNE</name>
<evidence type="ECO:0000256" key="3">
    <source>
        <dbReference type="ARBA" id="ARBA00022679"/>
    </source>
</evidence>
<evidence type="ECO:0000256" key="7">
    <source>
        <dbReference type="ARBA" id="ARBA00023136"/>
    </source>
</evidence>
<keyword evidence="8 9" id="KW-0325">Glycoprotein</keyword>
<comment type="subcellular location">
    <subcellularLocation>
        <location evidence="1 9">Golgi apparatus membrane</location>
        <topology evidence="1 9">Single-pass type II membrane protein</topology>
    </subcellularLocation>
</comment>
<dbReference type="EMBL" id="JAODUP010000087">
    <property type="protein sequence ID" value="KAK2163015.1"/>
    <property type="molecule type" value="Genomic_DNA"/>
</dbReference>
<dbReference type="AlphaFoldDB" id="A0AAD9NAL4"/>
<keyword evidence="9" id="KW-0735">Signal-anchor</keyword>
<reference evidence="10" key="1">
    <citation type="journal article" date="2023" name="Mol. Biol. Evol.">
        <title>Third-Generation Sequencing Reveals the Adaptive Role of the Epigenome in Three Deep-Sea Polychaetes.</title>
        <authorList>
            <person name="Perez M."/>
            <person name="Aroh O."/>
            <person name="Sun Y."/>
            <person name="Lan Y."/>
            <person name="Juniper S.K."/>
            <person name="Young C.R."/>
            <person name="Angers B."/>
            <person name="Qian P.Y."/>
        </authorList>
    </citation>
    <scope>NUCLEOTIDE SEQUENCE</scope>
    <source>
        <strain evidence="10">P08H-3</strain>
    </source>
</reference>
<comment type="caution">
    <text evidence="10">The sequence shown here is derived from an EMBL/GenBank/DDBJ whole genome shotgun (WGS) entry which is preliminary data.</text>
</comment>
<evidence type="ECO:0000256" key="8">
    <source>
        <dbReference type="ARBA" id="ARBA00023180"/>
    </source>
</evidence>
<keyword evidence="7" id="KW-0472">Membrane</keyword>
<keyword evidence="4" id="KW-0812">Transmembrane</keyword>
<dbReference type="Pfam" id="PF03567">
    <property type="entry name" value="Sulfotransfer_2"/>
    <property type="match status" value="1"/>
</dbReference>
<dbReference type="PANTHER" id="PTHR12137:SF54">
    <property type="entry name" value="CARBOHYDRATE SULFOTRANSFERASE"/>
    <property type="match status" value="1"/>
</dbReference>
<evidence type="ECO:0000256" key="2">
    <source>
        <dbReference type="ARBA" id="ARBA00006339"/>
    </source>
</evidence>
<evidence type="ECO:0000256" key="9">
    <source>
        <dbReference type="RuleBase" id="RU364020"/>
    </source>
</evidence>